<evidence type="ECO:0000313" key="9">
    <source>
        <dbReference type="EMBL" id="GAA3954122.1"/>
    </source>
</evidence>
<evidence type="ECO:0000256" key="2">
    <source>
        <dbReference type="ARBA" id="ARBA00022692"/>
    </source>
</evidence>
<dbReference type="InterPro" id="IPR029063">
    <property type="entry name" value="SAM-dependent_MTases_sf"/>
</dbReference>
<proteinExistence type="inferred from homology"/>
<name>A0ABP7NUJ0_9GAMM</name>
<keyword evidence="3" id="KW-0677">Repeat</keyword>
<organism evidence="9 10">
    <name type="scientific">Allohahella marinimesophila</name>
    <dbReference type="NCBI Taxonomy" id="1054972"/>
    <lineage>
        <taxon>Bacteria</taxon>
        <taxon>Pseudomonadati</taxon>
        <taxon>Pseudomonadota</taxon>
        <taxon>Gammaproteobacteria</taxon>
        <taxon>Oceanospirillales</taxon>
        <taxon>Hahellaceae</taxon>
        <taxon>Allohahella</taxon>
    </lineage>
</organism>
<sequence length="665" mass="74828">MYVEQARSESTAMPAASQVLAANQHYSAGNRPGIDAEVKRDCFARAEQLLADVLRQSPEHSQALGLLGRIRLDNRRLEQARELFTKAVELAPEDPQLLCNLGYLALIEQRFGDAEGHFRTALKLDNRNASAFLGIAHVLAGQERFDQAYMHYRRMIELGYVWPSIFAGITHCCEHLAIDHYNTMIADDLLFLLQHEQITPQRLATVVADILEHKYAALPADTELLEVARIDQLLLIACDRILLPSTELETLLVYLRSRIFEAVCQSGTLADDHQQLALALASYQVRSGCLLETSEQERLQLDIIHQQIARAATAGSIANGSMAEELAGACIVVSMFDILWRQPYSLLLAALDVTDWPLQCRDLLQRSFYDFMTDENFKQQFAEKKSELLLAANDIPLPYPTWQSLPVQDEGLLTEALQHRFDVDLKTDTVMVAIIGAAADPQTLAFAKSFTDSTVLVVDFDLCDLAYGARKAQEHGLDNIVFWPLSMFSQYIEDGHRFDFLRIDQWSANTETNEILLGLLRDALRTEGVLNIRLNHAHDALNAFGADHSTGHAIWQEESPGHNTLQQIRAGYLAAIAQGDCQALARTPEFYSLHGFRKLLSARAVAEDLPRLLGALANEVQWKTLEAQNIQGHSTHRRNSAQAWQRMTHLEWDAQTGSSWYFRKR</sequence>
<dbReference type="EMBL" id="BAABBO010000005">
    <property type="protein sequence ID" value="GAA3954122.1"/>
    <property type="molecule type" value="Genomic_DNA"/>
</dbReference>
<dbReference type="PANTHER" id="PTHR46208">
    <property type="entry name" value="MITOCHONDRIAL IMPORT RECEPTOR SUBUNIT TOM70"/>
    <property type="match status" value="1"/>
</dbReference>
<dbReference type="PANTHER" id="PTHR46208:SF1">
    <property type="entry name" value="MITOCHONDRIAL IMPORT RECEPTOR SUBUNIT TOM70"/>
    <property type="match status" value="1"/>
</dbReference>
<dbReference type="SMART" id="SM00028">
    <property type="entry name" value="TPR"/>
    <property type="match status" value="3"/>
</dbReference>
<evidence type="ECO:0000313" key="10">
    <source>
        <dbReference type="Proteomes" id="UP001501337"/>
    </source>
</evidence>
<dbReference type="Proteomes" id="UP001501337">
    <property type="component" value="Unassembled WGS sequence"/>
</dbReference>
<evidence type="ECO:0000256" key="4">
    <source>
        <dbReference type="ARBA" id="ARBA00022803"/>
    </source>
</evidence>
<evidence type="ECO:0000256" key="3">
    <source>
        <dbReference type="ARBA" id="ARBA00022737"/>
    </source>
</evidence>
<evidence type="ECO:0008006" key="11">
    <source>
        <dbReference type="Google" id="ProtNLM"/>
    </source>
</evidence>
<comment type="caution">
    <text evidence="9">The sequence shown here is derived from an EMBL/GenBank/DDBJ whole genome shotgun (WGS) entry which is preliminary data.</text>
</comment>
<keyword evidence="2" id="KW-0812">Transmembrane</keyword>
<protein>
    <recommendedName>
        <fullName evidence="11">Tetratricopeptide repeat protein</fullName>
    </recommendedName>
</protein>
<dbReference type="SUPFAM" id="SSF53335">
    <property type="entry name" value="S-adenosyl-L-methionine-dependent methyltransferases"/>
    <property type="match status" value="1"/>
</dbReference>
<keyword evidence="4 8" id="KW-0802">TPR repeat</keyword>
<keyword evidence="6" id="KW-0472">Membrane</keyword>
<evidence type="ECO:0000256" key="1">
    <source>
        <dbReference type="ARBA" id="ARBA00004167"/>
    </source>
</evidence>
<dbReference type="InterPro" id="IPR011990">
    <property type="entry name" value="TPR-like_helical_dom_sf"/>
</dbReference>
<evidence type="ECO:0000256" key="7">
    <source>
        <dbReference type="ARBA" id="ARBA00038030"/>
    </source>
</evidence>
<comment type="subcellular location">
    <subcellularLocation>
        <location evidence="1">Membrane</location>
        <topology evidence="1">Single-pass membrane protein</topology>
    </subcellularLocation>
</comment>
<dbReference type="Gene3D" id="1.25.40.10">
    <property type="entry name" value="Tetratricopeptide repeat domain"/>
    <property type="match status" value="2"/>
</dbReference>
<evidence type="ECO:0000256" key="5">
    <source>
        <dbReference type="ARBA" id="ARBA00022989"/>
    </source>
</evidence>
<evidence type="ECO:0000256" key="6">
    <source>
        <dbReference type="ARBA" id="ARBA00023136"/>
    </source>
</evidence>
<evidence type="ECO:0000256" key="8">
    <source>
        <dbReference type="PROSITE-ProRule" id="PRU00339"/>
    </source>
</evidence>
<gene>
    <name evidence="9" type="ORF">GCM10022278_11100</name>
</gene>
<dbReference type="Pfam" id="PF13432">
    <property type="entry name" value="TPR_16"/>
    <property type="match status" value="1"/>
</dbReference>
<reference evidence="10" key="1">
    <citation type="journal article" date="2019" name="Int. J. Syst. Evol. Microbiol.">
        <title>The Global Catalogue of Microorganisms (GCM) 10K type strain sequencing project: providing services to taxonomists for standard genome sequencing and annotation.</title>
        <authorList>
            <consortium name="The Broad Institute Genomics Platform"/>
            <consortium name="The Broad Institute Genome Sequencing Center for Infectious Disease"/>
            <person name="Wu L."/>
            <person name="Ma J."/>
        </authorList>
    </citation>
    <scope>NUCLEOTIDE SEQUENCE [LARGE SCALE GENOMIC DNA]</scope>
    <source>
        <strain evidence="10">JCM 17555</strain>
    </source>
</reference>
<dbReference type="InterPro" id="IPR019734">
    <property type="entry name" value="TPR_rpt"/>
</dbReference>
<dbReference type="PROSITE" id="PS50005">
    <property type="entry name" value="TPR"/>
    <property type="match status" value="1"/>
</dbReference>
<keyword evidence="10" id="KW-1185">Reference proteome</keyword>
<keyword evidence="5" id="KW-1133">Transmembrane helix</keyword>
<comment type="similarity">
    <text evidence="7">Belongs to the Tom70 family.</text>
</comment>
<feature type="repeat" description="TPR" evidence="8">
    <location>
        <begin position="61"/>
        <end position="94"/>
    </location>
</feature>
<accession>A0ABP7NUJ0</accession>
<dbReference type="SUPFAM" id="SSF48452">
    <property type="entry name" value="TPR-like"/>
    <property type="match status" value="1"/>
</dbReference>